<reference evidence="1" key="1">
    <citation type="submission" date="2014-09" db="EMBL/GenBank/DDBJ databases">
        <authorList>
            <person name="Magalhaes I.L.F."/>
            <person name="Oliveira U."/>
            <person name="Santos F.R."/>
            <person name="Vidigal T.H.D.A."/>
            <person name="Brescovit A.D."/>
            <person name="Santos A.J."/>
        </authorList>
    </citation>
    <scope>NUCLEOTIDE SEQUENCE</scope>
    <source>
        <tissue evidence="1">Shoot tissue taken approximately 20 cm above the soil surface</tissue>
    </source>
</reference>
<accession>A0A0A9AI96</accession>
<reference evidence="1" key="2">
    <citation type="journal article" date="2015" name="Data Brief">
        <title>Shoot transcriptome of the giant reed, Arundo donax.</title>
        <authorList>
            <person name="Barrero R.A."/>
            <person name="Guerrero F.D."/>
            <person name="Moolhuijzen P."/>
            <person name="Goolsby J.A."/>
            <person name="Tidwell J."/>
            <person name="Bellgard S.E."/>
            <person name="Bellgard M.I."/>
        </authorList>
    </citation>
    <scope>NUCLEOTIDE SEQUENCE</scope>
    <source>
        <tissue evidence="1">Shoot tissue taken approximately 20 cm above the soil surface</tissue>
    </source>
</reference>
<evidence type="ECO:0000313" key="1">
    <source>
        <dbReference type="EMBL" id="JAD50886.1"/>
    </source>
</evidence>
<name>A0A0A9AI96_ARUDO</name>
<dbReference type="AlphaFoldDB" id="A0A0A9AI96"/>
<sequence length="36" mass="4052">MMQCQLSVVYVNSQQSGKATYIHAQVGMFDYFGSEC</sequence>
<organism evidence="1">
    <name type="scientific">Arundo donax</name>
    <name type="common">Giant reed</name>
    <name type="synonym">Donax arundinaceus</name>
    <dbReference type="NCBI Taxonomy" id="35708"/>
    <lineage>
        <taxon>Eukaryota</taxon>
        <taxon>Viridiplantae</taxon>
        <taxon>Streptophyta</taxon>
        <taxon>Embryophyta</taxon>
        <taxon>Tracheophyta</taxon>
        <taxon>Spermatophyta</taxon>
        <taxon>Magnoliopsida</taxon>
        <taxon>Liliopsida</taxon>
        <taxon>Poales</taxon>
        <taxon>Poaceae</taxon>
        <taxon>PACMAD clade</taxon>
        <taxon>Arundinoideae</taxon>
        <taxon>Arundineae</taxon>
        <taxon>Arundo</taxon>
    </lineage>
</organism>
<protein>
    <submittedName>
        <fullName evidence="1">Uncharacterized protein</fullName>
    </submittedName>
</protein>
<proteinExistence type="predicted"/>
<dbReference type="EMBL" id="GBRH01247009">
    <property type="protein sequence ID" value="JAD50886.1"/>
    <property type="molecule type" value="Transcribed_RNA"/>
</dbReference>